<accession>A0A6J7JT18</accession>
<proteinExistence type="predicted"/>
<dbReference type="AlphaFoldDB" id="A0A6J7JT18"/>
<reference evidence="1" key="1">
    <citation type="submission" date="2020-05" db="EMBL/GenBank/DDBJ databases">
        <authorList>
            <person name="Chiriac C."/>
            <person name="Salcher M."/>
            <person name="Ghai R."/>
            <person name="Kavagutti S V."/>
        </authorList>
    </citation>
    <scope>NUCLEOTIDE SEQUENCE</scope>
</reference>
<name>A0A6J7JT18_9ZZZZ</name>
<protein>
    <submittedName>
        <fullName evidence="1">Unannotated protein</fullName>
    </submittedName>
</protein>
<organism evidence="1">
    <name type="scientific">freshwater metagenome</name>
    <dbReference type="NCBI Taxonomy" id="449393"/>
    <lineage>
        <taxon>unclassified sequences</taxon>
        <taxon>metagenomes</taxon>
        <taxon>ecological metagenomes</taxon>
    </lineage>
</organism>
<evidence type="ECO:0000313" key="1">
    <source>
        <dbReference type="EMBL" id="CAB4946760.1"/>
    </source>
</evidence>
<sequence length="360" mass="37101">MVASFALVFSGSFAAKASGESLTLSEFQSSPGYQLLSDEASATAIFMSNAGAVQITTTSSMDISGTPASGSILELKSSKTKSQAKISNTNAGETVGTPLIGTFDGTLFYGPVSIASTTTGVINYDAAIARLNKSTATVLAMPTTAVPNPFTKYKPAWVYSAAQLDPLARLTEGFSTDSLSNVAGLLFSTVEPQANADNPSSTDYVFTASSPATGQTPPYEWVVTTTFNESHVFVSQTLRAVVVDITVNIVTELSTPASIEFAAVDKTQSVALSSLVTMGRKIAAEKSLAAKAKSLATKATALAKATRKALTVTQLKSAAKTLKLSTVALKTGVKLTAKYQGVAGSVCVTAVKGKAVTAHC</sequence>
<dbReference type="EMBL" id="CAFBNO010000003">
    <property type="protein sequence ID" value="CAB4946760.1"/>
    <property type="molecule type" value="Genomic_DNA"/>
</dbReference>
<gene>
    <name evidence="1" type="ORF">UFOPK3837_00169</name>
</gene>